<dbReference type="Proteomes" id="UP000734854">
    <property type="component" value="Unassembled WGS sequence"/>
</dbReference>
<dbReference type="AlphaFoldDB" id="A0A8J5FYT7"/>
<dbReference type="OrthoDB" id="1935166at2759"/>
<feature type="coiled-coil region" evidence="1">
    <location>
        <begin position="42"/>
        <end position="70"/>
    </location>
</feature>
<keyword evidence="3" id="KW-1185">Reference proteome</keyword>
<accession>A0A8J5FYT7</accession>
<dbReference type="GO" id="GO:0046621">
    <property type="term" value="P:negative regulation of organ growth"/>
    <property type="evidence" value="ECO:0007669"/>
    <property type="project" value="InterPro"/>
</dbReference>
<proteinExistence type="predicted"/>
<protein>
    <submittedName>
        <fullName evidence="2">Uncharacterized protein</fullName>
    </submittedName>
</protein>
<dbReference type="GO" id="GO:0010997">
    <property type="term" value="F:anaphase-promoting complex binding"/>
    <property type="evidence" value="ECO:0007669"/>
    <property type="project" value="InterPro"/>
</dbReference>
<dbReference type="InterPro" id="IPR037547">
    <property type="entry name" value="SAMBA"/>
</dbReference>
<comment type="caution">
    <text evidence="2">The sequence shown here is derived from an EMBL/GenBank/DDBJ whole genome shotgun (WGS) entry which is preliminary data.</text>
</comment>
<evidence type="ECO:0000313" key="3">
    <source>
        <dbReference type="Proteomes" id="UP000734854"/>
    </source>
</evidence>
<reference evidence="2 3" key="1">
    <citation type="submission" date="2020-08" db="EMBL/GenBank/DDBJ databases">
        <title>Plant Genome Project.</title>
        <authorList>
            <person name="Zhang R.-G."/>
        </authorList>
    </citation>
    <scope>NUCLEOTIDE SEQUENCE [LARGE SCALE GENOMIC DNA]</scope>
    <source>
        <tissue evidence="2">Rhizome</tissue>
    </source>
</reference>
<keyword evidence="1" id="KW-0175">Coiled coil</keyword>
<dbReference type="PANTHER" id="PTHR37387">
    <property type="entry name" value="PROTEIN SAMBA"/>
    <property type="match status" value="1"/>
</dbReference>
<dbReference type="PROSITE" id="PS51257">
    <property type="entry name" value="PROKAR_LIPOPROTEIN"/>
    <property type="match status" value="1"/>
</dbReference>
<sequence>MSSPARSSVSATSVGQGCGVGGFVDESPGPYQLPPDAIFSAYERKDEALAALKSELMEALQKEVKSLDEDAWMFAGPRSQIQRISRPGDQVQGEHGETSQVKNNLIQDGIPTPQQHQPFSEWARGFIEAENNYQDVAGDIMKTV</sequence>
<dbReference type="PANTHER" id="PTHR37387:SF1">
    <property type="entry name" value="PROTEIN SAMBA"/>
    <property type="match status" value="1"/>
</dbReference>
<gene>
    <name evidence="2" type="ORF">ZIOFF_048198</name>
</gene>
<evidence type="ECO:0000256" key="1">
    <source>
        <dbReference type="SAM" id="Coils"/>
    </source>
</evidence>
<name>A0A8J5FYT7_ZINOF</name>
<evidence type="ECO:0000313" key="2">
    <source>
        <dbReference type="EMBL" id="KAG6493221.1"/>
    </source>
</evidence>
<dbReference type="EMBL" id="JACMSC010000013">
    <property type="protein sequence ID" value="KAG6493221.1"/>
    <property type="molecule type" value="Genomic_DNA"/>
</dbReference>
<organism evidence="2 3">
    <name type="scientific">Zingiber officinale</name>
    <name type="common">Ginger</name>
    <name type="synonym">Amomum zingiber</name>
    <dbReference type="NCBI Taxonomy" id="94328"/>
    <lineage>
        <taxon>Eukaryota</taxon>
        <taxon>Viridiplantae</taxon>
        <taxon>Streptophyta</taxon>
        <taxon>Embryophyta</taxon>
        <taxon>Tracheophyta</taxon>
        <taxon>Spermatophyta</taxon>
        <taxon>Magnoliopsida</taxon>
        <taxon>Liliopsida</taxon>
        <taxon>Zingiberales</taxon>
        <taxon>Zingiberaceae</taxon>
        <taxon>Zingiber</taxon>
    </lineage>
</organism>